<accession>A0A3P8WZQ1</accession>
<protein>
    <recommendedName>
        <fullName evidence="2">Fibroblast growth factor</fullName>
        <shortName evidence="2">FGF</shortName>
    </recommendedName>
</protein>
<dbReference type="PROSITE" id="PS00247">
    <property type="entry name" value="HBGF_FGF"/>
    <property type="match status" value="1"/>
</dbReference>
<evidence type="ECO:0000313" key="4">
    <source>
        <dbReference type="Proteomes" id="UP000265120"/>
    </source>
</evidence>
<dbReference type="SUPFAM" id="SSF50353">
    <property type="entry name" value="Cytokine"/>
    <property type="match status" value="1"/>
</dbReference>
<reference evidence="3" key="2">
    <citation type="submission" date="2025-08" db="UniProtKB">
        <authorList>
            <consortium name="Ensembl"/>
        </authorList>
    </citation>
    <scope>IDENTIFICATION</scope>
</reference>
<dbReference type="Proteomes" id="UP000265120">
    <property type="component" value="Chromosome 8"/>
</dbReference>
<dbReference type="PANTHER" id="PTHR11486">
    <property type="entry name" value="FIBROBLAST GROWTH FACTOR"/>
    <property type="match status" value="1"/>
</dbReference>
<dbReference type="Pfam" id="PF00167">
    <property type="entry name" value="FGF"/>
    <property type="match status" value="1"/>
</dbReference>
<dbReference type="SMART" id="SM00442">
    <property type="entry name" value="FGF"/>
    <property type="match status" value="1"/>
</dbReference>
<comment type="similarity">
    <text evidence="1 2">Belongs to the heparin-binding growth factors family.</text>
</comment>
<evidence type="ECO:0000256" key="1">
    <source>
        <dbReference type="ARBA" id="ARBA00007936"/>
    </source>
</evidence>
<dbReference type="InterPro" id="IPR008996">
    <property type="entry name" value="IL1/FGF"/>
</dbReference>
<evidence type="ECO:0000313" key="3">
    <source>
        <dbReference type="Ensembl" id="ENSCSEP00000030170.1"/>
    </source>
</evidence>
<dbReference type="InParanoid" id="A0A3P8WZQ1"/>
<dbReference type="Gene3D" id="2.80.10.50">
    <property type="match status" value="1"/>
</dbReference>
<name>A0A3P8WZQ1_CYNSE</name>
<dbReference type="GeneTree" id="ENSGT00940000167425"/>
<reference evidence="3 4" key="1">
    <citation type="journal article" date="2014" name="Nat. Genet.">
        <title>Whole-genome sequence of a flatfish provides insights into ZW sex chromosome evolution and adaptation to a benthic lifestyle.</title>
        <authorList>
            <person name="Chen S."/>
            <person name="Zhang G."/>
            <person name="Shao C."/>
            <person name="Huang Q."/>
            <person name="Liu G."/>
            <person name="Zhang P."/>
            <person name="Song W."/>
            <person name="An N."/>
            <person name="Chalopin D."/>
            <person name="Volff J.N."/>
            <person name="Hong Y."/>
            <person name="Li Q."/>
            <person name="Sha Z."/>
            <person name="Zhou H."/>
            <person name="Xie M."/>
            <person name="Yu Q."/>
            <person name="Liu Y."/>
            <person name="Xiang H."/>
            <person name="Wang N."/>
            <person name="Wu K."/>
            <person name="Yang C."/>
            <person name="Zhou Q."/>
            <person name="Liao X."/>
            <person name="Yang L."/>
            <person name="Hu Q."/>
            <person name="Zhang J."/>
            <person name="Meng L."/>
            <person name="Jin L."/>
            <person name="Tian Y."/>
            <person name="Lian J."/>
            <person name="Yang J."/>
            <person name="Miao G."/>
            <person name="Liu S."/>
            <person name="Liang Z."/>
            <person name="Yan F."/>
            <person name="Li Y."/>
            <person name="Sun B."/>
            <person name="Zhang H."/>
            <person name="Zhang J."/>
            <person name="Zhu Y."/>
            <person name="Du M."/>
            <person name="Zhao Y."/>
            <person name="Schartl M."/>
            <person name="Tang Q."/>
            <person name="Wang J."/>
        </authorList>
    </citation>
    <scope>NUCLEOTIDE SEQUENCE</scope>
</reference>
<organism evidence="3 4">
    <name type="scientific">Cynoglossus semilaevis</name>
    <name type="common">Tongue sole</name>
    <dbReference type="NCBI Taxonomy" id="244447"/>
    <lineage>
        <taxon>Eukaryota</taxon>
        <taxon>Metazoa</taxon>
        <taxon>Chordata</taxon>
        <taxon>Craniata</taxon>
        <taxon>Vertebrata</taxon>
        <taxon>Euteleostomi</taxon>
        <taxon>Actinopterygii</taxon>
        <taxon>Neopterygii</taxon>
        <taxon>Teleostei</taxon>
        <taxon>Neoteleostei</taxon>
        <taxon>Acanthomorphata</taxon>
        <taxon>Carangaria</taxon>
        <taxon>Pleuronectiformes</taxon>
        <taxon>Pleuronectoidei</taxon>
        <taxon>Cynoglossidae</taxon>
        <taxon>Cynoglossinae</taxon>
        <taxon>Cynoglossus</taxon>
    </lineage>
</organism>
<proteinExistence type="inferred from homology"/>
<reference evidence="3" key="3">
    <citation type="submission" date="2025-09" db="UniProtKB">
        <authorList>
            <consortium name="Ensembl"/>
        </authorList>
    </citation>
    <scope>IDENTIFICATION</scope>
</reference>
<evidence type="ECO:0000256" key="2">
    <source>
        <dbReference type="RuleBase" id="RU049442"/>
    </source>
</evidence>
<dbReference type="InterPro" id="IPR002209">
    <property type="entry name" value="Fibroblast_GF_fam"/>
</dbReference>
<sequence length="156" mass="17508">MYKCSGVTEEFCKAIFSLCLCSCFLGVLELKSVKPGHVVIRGQSSSMFLCVDSRGTLKGQSHYTETDCTFREQLLADGYSHFTSLHHGVPVSLAKKLHLGQHTLPFVKFLPLRNVRRYESVSETPQTNQRHFNLDSDDPVGMALYSMASPQFSLEK</sequence>
<dbReference type="OMA" id="NLRGQSH"/>
<dbReference type="STRING" id="244447.ENSCSEP00000030170"/>
<keyword evidence="4" id="KW-1185">Reference proteome</keyword>
<dbReference type="GO" id="GO:0008083">
    <property type="term" value="F:growth factor activity"/>
    <property type="evidence" value="ECO:0007669"/>
    <property type="project" value="InterPro"/>
</dbReference>
<dbReference type="AlphaFoldDB" id="A0A3P8WZQ1"/>
<dbReference type="Ensembl" id="ENSCSET00000030574.1">
    <property type="protein sequence ID" value="ENSCSEP00000030170.1"/>
    <property type="gene ID" value="ENSCSEG00000019328.1"/>
</dbReference>